<evidence type="ECO:0000256" key="7">
    <source>
        <dbReference type="ARBA" id="ARBA00023242"/>
    </source>
</evidence>
<dbReference type="GO" id="GO:0042802">
    <property type="term" value="F:identical protein binding"/>
    <property type="evidence" value="ECO:0007669"/>
    <property type="project" value="UniProtKB-ARBA"/>
</dbReference>
<evidence type="ECO:0000256" key="3">
    <source>
        <dbReference type="ARBA" id="ARBA00022679"/>
    </source>
</evidence>
<dbReference type="GO" id="GO:0009640">
    <property type="term" value="P:photomorphogenesis"/>
    <property type="evidence" value="ECO:0007669"/>
    <property type="project" value="InterPro"/>
</dbReference>
<dbReference type="SUPFAM" id="SSF56112">
    <property type="entry name" value="Protein kinase-like (PK-like)"/>
    <property type="match status" value="1"/>
</dbReference>
<dbReference type="PROSITE" id="PS50011">
    <property type="entry name" value="PROTEIN_KINASE_DOM"/>
    <property type="match status" value="1"/>
</dbReference>
<dbReference type="AlphaFoldDB" id="A0A8J4RIH2"/>
<dbReference type="InterPro" id="IPR015943">
    <property type="entry name" value="WD40/YVTN_repeat-like_dom_sf"/>
</dbReference>
<dbReference type="GO" id="GO:0005524">
    <property type="term" value="F:ATP binding"/>
    <property type="evidence" value="ECO:0007669"/>
    <property type="project" value="InterPro"/>
</dbReference>
<evidence type="ECO:0000256" key="5">
    <source>
        <dbReference type="ARBA" id="ARBA00022786"/>
    </source>
</evidence>
<dbReference type="OrthoDB" id="273771at2759"/>
<dbReference type="InterPro" id="IPR020472">
    <property type="entry name" value="WD40_PAC1"/>
</dbReference>
<keyword evidence="2 9" id="KW-0853">WD repeat</keyword>
<evidence type="ECO:0000256" key="9">
    <source>
        <dbReference type="PROSITE-ProRule" id="PRU00221"/>
    </source>
</evidence>
<dbReference type="EMBL" id="JRKL02000991">
    <property type="protein sequence ID" value="KAF3966800.1"/>
    <property type="molecule type" value="Genomic_DNA"/>
</dbReference>
<keyword evidence="3" id="KW-0808">Transferase</keyword>
<dbReference type="GO" id="GO:0009585">
    <property type="term" value="P:red, far-red light phototransduction"/>
    <property type="evidence" value="ECO:0007669"/>
    <property type="project" value="UniProtKB-KW"/>
</dbReference>
<keyword evidence="6 10" id="KW-0175">Coiled coil</keyword>
<feature type="repeat" description="WD" evidence="9">
    <location>
        <begin position="887"/>
        <end position="927"/>
    </location>
</feature>
<feature type="coiled-coil region" evidence="10">
    <location>
        <begin position="546"/>
        <end position="573"/>
    </location>
</feature>
<dbReference type="Gene3D" id="2.130.10.10">
    <property type="entry name" value="YVTN repeat-like/Quinoprotein amine dehydrogenase"/>
    <property type="match status" value="1"/>
</dbReference>
<feature type="domain" description="Protein kinase" evidence="11">
    <location>
        <begin position="120"/>
        <end position="512"/>
    </location>
</feature>
<dbReference type="PANTHER" id="PTHR44218:SF6">
    <property type="entry name" value="PROTEIN SUPPRESSOR OF PHYA-105 1"/>
    <property type="match status" value="1"/>
</dbReference>
<dbReference type="SUPFAM" id="SSF50978">
    <property type="entry name" value="WD40 repeat-like"/>
    <property type="match status" value="1"/>
</dbReference>
<evidence type="ECO:0000313" key="12">
    <source>
        <dbReference type="EMBL" id="KAF3966800.1"/>
    </source>
</evidence>
<evidence type="ECO:0000256" key="2">
    <source>
        <dbReference type="ARBA" id="ARBA00022574"/>
    </source>
</evidence>
<dbReference type="InterPro" id="IPR001680">
    <property type="entry name" value="WD40_rpt"/>
</dbReference>
<keyword evidence="7" id="KW-0539">Nucleus</keyword>
<evidence type="ECO:0000256" key="4">
    <source>
        <dbReference type="ARBA" id="ARBA00022737"/>
    </source>
</evidence>
<dbReference type="GO" id="GO:0004672">
    <property type="term" value="F:protein kinase activity"/>
    <property type="evidence" value="ECO:0007669"/>
    <property type="project" value="InterPro"/>
</dbReference>
<feature type="repeat" description="WD" evidence="9">
    <location>
        <begin position="801"/>
        <end position="843"/>
    </location>
</feature>
<dbReference type="PROSITE" id="PS50294">
    <property type="entry name" value="WD_REPEATS_REGION"/>
    <property type="match status" value="1"/>
</dbReference>
<name>A0A8J4RIH2_9ROSI</name>
<dbReference type="PANTHER" id="PTHR44218">
    <property type="entry name" value="PROTEIN SPA1-RELATED 2"/>
    <property type="match status" value="1"/>
</dbReference>
<evidence type="ECO:0000256" key="8">
    <source>
        <dbReference type="ARBA" id="ARBA00084091"/>
    </source>
</evidence>
<keyword evidence="4" id="KW-0677">Repeat</keyword>
<organism evidence="12 13">
    <name type="scientific">Castanea mollissima</name>
    <name type="common">Chinese chestnut</name>
    <dbReference type="NCBI Taxonomy" id="60419"/>
    <lineage>
        <taxon>Eukaryota</taxon>
        <taxon>Viridiplantae</taxon>
        <taxon>Streptophyta</taxon>
        <taxon>Embryophyta</taxon>
        <taxon>Tracheophyta</taxon>
        <taxon>Spermatophyta</taxon>
        <taxon>Magnoliopsida</taxon>
        <taxon>eudicotyledons</taxon>
        <taxon>Gunneridae</taxon>
        <taxon>Pentapetalae</taxon>
        <taxon>rosids</taxon>
        <taxon>fabids</taxon>
        <taxon>Fagales</taxon>
        <taxon>Fagaceae</taxon>
        <taxon>Castanea</taxon>
    </lineage>
</organism>
<dbReference type="InterPro" id="IPR019775">
    <property type="entry name" value="WD40_repeat_CS"/>
</dbReference>
<evidence type="ECO:0000259" key="11">
    <source>
        <dbReference type="PROSITE" id="PS50011"/>
    </source>
</evidence>
<reference evidence="12" key="1">
    <citation type="submission" date="2020-03" db="EMBL/GenBank/DDBJ databases">
        <title>Castanea mollissima Vanexum genome sequencing.</title>
        <authorList>
            <person name="Staton M."/>
        </authorList>
    </citation>
    <scope>NUCLEOTIDE SEQUENCE</scope>
    <source>
        <tissue evidence="12">Leaf</tissue>
    </source>
</reference>
<dbReference type="FunFam" id="2.130.10.10:FF:000090">
    <property type="entry name" value="E3 ubiquitin-protein ligase RFWD2 isoform X1"/>
    <property type="match status" value="1"/>
</dbReference>
<dbReference type="PRINTS" id="PR00320">
    <property type="entry name" value="GPROTEINBRPT"/>
</dbReference>
<keyword evidence="8" id="KW-0607">Phytochrome signaling pathway</keyword>
<keyword evidence="5" id="KW-0833">Ubl conjugation pathway</keyword>
<proteinExistence type="predicted"/>
<evidence type="ECO:0000313" key="13">
    <source>
        <dbReference type="Proteomes" id="UP000737018"/>
    </source>
</evidence>
<dbReference type="Gene3D" id="1.10.510.10">
    <property type="entry name" value="Transferase(Phosphotransferase) domain 1"/>
    <property type="match status" value="1"/>
</dbReference>
<dbReference type="PROSITE" id="PS00678">
    <property type="entry name" value="WD_REPEATS_1"/>
    <property type="match status" value="1"/>
</dbReference>
<comment type="subcellular location">
    <subcellularLocation>
        <location evidence="1">Nucleus</location>
    </subcellularLocation>
</comment>
<dbReference type="InterPro" id="IPR011009">
    <property type="entry name" value="Kinase-like_dom_sf"/>
</dbReference>
<sequence length="1032" mass="114716">MAVNDAVGNEELKRKDFDPSLKPEGQNFLRSPVTCLSVRGLVVEELTVGNYRNQNLDLVSSPSKAKQGQWQYLYQLASGSRSKGSQGDLASTGKDQVLLRVREELVTMNSDPRSLKLLSSKLLDPAPKGVFAYMRASEDKIISSNSLSTTPARLKALSTSSFSQLFVKKSLAGKGSICGAPEACSGFGGAIGDQNDEKLHDVTKVASSALLKLSANNGQSSMHRINRSGPEPFNDGISLREWLKPGRSKLNKAESVLIFRQIVEIVDFAHSQGVVLNDLWPSCFFLLRSSRVKYTGSSTAVRELEGVMCQESYRKRPLEKEERAYLSLGAKQRRICEEMNSIKQQPYFMTNGGLSTKSMKETEISITGPEDSGHTELQSQNNSSCQNKYLATQQTIPITVHSYQNKSLAAQQYVSATVQSEEKWYTSPEDLNERGCTFSSNIYGLGVLFFELLCIFESSEAHSAVMLDLRHRILPPNFLSENPKEAGFCLWLLHPEPSSRPTTREILQSELIFGSQELHSGDDFSVSGSVEDGESKPLLHFLISLKEQKQNHASKLAEDIECLEEDIKLAERRHLIGTSTAFSWGQDEIPNVGKSGFHLLDAINPGVSSRSFSVSKLNEERLMRNISQLEDAYFSMRSEIQLRENAIAERSDKELLNNRERWTHVKNEHEKPSRNQKSIDRLGAFFEGLCKFCHYSKFEVCGTLRNGDLLNSANVTCSLSFDRDEDYLAAAGVSKKIKIFEFSALLDDSVDIHYPVVEMSNKSKLSCVCWNNYIKNYLASTDYDGVVQMWDAGTGQGFSQYMEHQKRAWSVDFSQSDPTKFASGSDDCSVKLWSINEQDSIVTIWNPANVCCVQFSAYSTHLLAFGSADYKIYCYDLRHTRIPWCTLADHGKAVSYVKFLDSETLVSASTDNTLKLWDLNKTSSIGLSSTACSLTFVGHTNEKNFVGLSVLDGYIVCGSETNEVYSYYRSLPMPITSYKFGSTDPVSGNDIGDDKGQFVSSVCWGKKSNVVVAANSSGSMKLLQMKLASVEG</sequence>
<dbReference type="InterPro" id="IPR036322">
    <property type="entry name" value="WD40_repeat_dom_sf"/>
</dbReference>
<dbReference type="PROSITE" id="PS50082">
    <property type="entry name" value="WD_REPEATS_2"/>
    <property type="match status" value="2"/>
</dbReference>
<accession>A0A8J4RIH2</accession>
<dbReference type="SMART" id="SM00320">
    <property type="entry name" value="WD40"/>
    <property type="match status" value="7"/>
</dbReference>
<dbReference type="InterPro" id="IPR044630">
    <property type="entry name" value="SPA1/2/3/4"/>
</dbReference>
<comment type="caution">
    <text evidence="12">The sequence shown here is derived from an EMBL/GenBank/DDBJ whole genome shotgun (WGS) entry which is preliminary data.</text>
</comment>
<evidence type="ECO:0000256" key="1">
    <source>
        <dbReference type="ARBA" id="ARBA00004123"/>
    </source>
</evidence>
<dbReference type="SMART" id="SM00220">
    <property type="entry name" value="S_TKc"/>
    <property type="match status" value="1"/>
</dbReference>
<gene>
    <name evidence="12" type="ORF">CMV_009132</name>
</gene>
<dbReference type="InterPro" id="IPR000719">
    <property type="entry name" value="Prot_kinase_dom"/>
</dbReference>
<protein>
    <recommendedName>
        <fullName evidence="11">Protein kinase domain-containing protein</fullName>
    </recommendedName>
</protein>
<dbReference type="Proteomes" id="UP000737018">
    <property type="component" value="Unassembled WGS sequence"/>
</dbReference>
<keyword evidence="13" id="KW-1185">Reference proteome</keyword>
<evidence type="ECO:0000256" key="6">
    <source>
        <dbReference type="ARBA" id="ARBA00023054"/>
    </source>
</evidence>
<dbReference type="GO" id="GO:0005634">
    <property type="term" value="C:nucleus"/>
    <property type="evidence" value="ECO:0007669"/>
    <property type="project" value="UniProtKB-SubCell"/>
</dbReference>
<dbReference type="Pfam" id="PF00400">
    <property type="entry name" value="WD40"/>
    <property type="match status" value="2"/>
</dbReference>
<evidence type="ECO:0000256" key="10">
    <source>
        <dbReference type="SAM" id="Coils"/>
    </source>
</evidence>